<organism evidence="1 2">
    <name type="scientific">Gigaspora margarita</name>
    <dbReference type="NCBI Taxonomy" id="4874"/>
    <lineage>
        <taxon>Eukaryota</taxon>
        <taxon>Fungi</taxon>
        <taxon>Fungi incertae sedis</taxon>
        <taxon>Mucoromycota</taxon>
        <taxon>Glomeromycotina</taxon>
        <taxon>Glomeromycetes</taxon>
        <taxon>Diversisporales</taxon>
        <taxon>Gigasporaceae</taxon>
        <taxon>Gigaspora</taxon>
    </lineage>
</organism>
<keyword evidence="2" id="KW-1185">Reference proteome</keyword>
<dbReference type="Proteomes" id="UP000789901">
    <property type="component" value="Unassembled WGS sequence"/>
</dbReference>
<gene>
    <name evidence="1" type="ORF">GMARGA_LOCUS34651</name>
</gene>
<comment type="caution">
    <text evidence="1">The sequence shown here is derived from an EMBL/GenBank/DDBJ whole genome shotgun (WGS) entry which is preliminary data.</text>
</comment>
<evidence type="ECO:0000313" key="2">
    <source>
        <dbReference type="Proteomes" id="UP000789901"/>
    </source>
</evidence>
<proteinExistence type="predicted"/>
<dbReference type="EMBL" id="CAJVQB010061478">
    <property type="protein sequence ID" value="CAG8839882.1"/>
    <property type="molecule type" value="Genomic_DNA"/>
</dbReference>
<protein>
    <submittedName>
        <fullName evidence="1">4413_t:CDS:1</fullName>
    </submittedName>
</protein>
<accession>A0ABN7WTA4</accession>
<sequence length="42" mass="5090">MDICETQRITNVRESQYHKDVDVLKDKFDQLETYDKRLQATD</sequence>
<evidence type="ECO:0000313" key="1">
    <source>
        <dbReference type="EMBL" id="CAG8839882.1"/>
    </source>
</evidence>
<name>A0ABN7WTA4_GIGMA</name>
<reference evidence="1 2" key="1">
    <citation type="submission" date="2021-06" db="EMBL/GenBank/DDBJ databases">
        <authorList>
            <person name="Kallberg Y."/>
            <person name="Tangrot J."/>
            <person name="Rosling A."/>
        </authorList>
    </citation>
    <scope>NUCLEOTIDE SEQUENCE [LARGE SCALE GENOMIC DNA]</scope>
    <source>
        <strain evidence="1 2">120-4 pot B 10/14</strain>
    </source>
</reference>